<dbReference type="RefSeq" id="XP_033523602.1">
    <property type="nucleotide sequence ID" value="XM_033670428.1"/>
</dbReference>
<dbReference type="GeneID" id="54410860"/>
<keyword evidence="2" id="KW-1185">Reference proteome</keyword>
<sequence length="215" mass="23428">MSHADLIIFAVDVNSELGYVLPTKIVNSSESFDVGLFQETSTLSAENETLASDQIYDPLRTPDTPISVTSGEVITDDERDGRESVERVDTLHLCTPRRCDCTDHAADNWGIYEEKAVPVHSLTQANLQLLKQGSYAASDTVLASSSQEASTTTYVDVVANELFSRDELRESPGWMASGEGDLMFSFMGGWAAQSVLHAVDVAEEGECVYGTFVDE</sequence>
<gene>
    <name evidence="1" type="ORF">P153DRAFT_385432</name>
</gene>
<organism evidence="1 2">
    <name type="scientific">Dothidotthia symphoricarpi CBS 119687</name>
    <dbReference type="NCBI Taxonomy" id="1392245"/>
    <lineage>
        <taxon>Eukaryota</taxon>
        <taxon>Fungi</taxon>
        <taxon>Dikarya</taxon>
        <taxon>Ascomycota</taxon>
        <taxon>Pezizomycotina</taxon>
        <taxon>Dothideomycetes</taxon>
        <taxon>Pleosporomycetidae</taxon>
        <taxon>Pleosporales</taxon>
        <taxon>Dothidotthiaceae</taxon>
        <taxon>Dothidotthia</taxon>
    </lineage>
</organism>
<dbReference type="EMBL" id="ML977506">
    <property type="protein sequence ID" value="KAF2129213.1"/>
    <property type="molecule type" value="Genomic_DNA"/>
</dbReference>
<accession>A0A6A6AD69</accession>
<dbReference type="AlphaFoldDB" id="A0A6A6AD69"/>
<reference evidence="1" key="1">
    <citation type="journal article" date="2020" name="Stud. Mycol.">
        <title>101 Dothideomycetes genomes: a test case for predicting lifestyles and emergence of pathogens.</title>
        <authorList>
            <person name="Haridas S."/>
            <person name="Albert R."/>
            <person name="Binder M."/>
            <person name="Bloem J."/>
            <person name="Labutti K."/>
            <person name="Salamov A."/>
            <person name="Andreopoulos B."/>
            <person name="Baker S."/>
            <person name="Barry K."/>
            <person name="Bills G."/>
            <person name="Bluhm B."/>
            <person name="Cannon C."/>
            <person name="Castanera R."/>
            <person name="Culley D."/>
            <person name="Daum C."/>
            <person name="Ezra D."/>
            <person name="Gonzalez J."/>
            <person name="Henrissat B."/>
            <person name="Kuo A."/>
            <person name="Liang C."/>
            <person name="Lipzen A."/>
            <person name="Lutzoni F."/>
            <person name="Magnuson J."/>
            <person name="Mondo S."/>
            <person name="Nolan M."/>
            <person name="Ohm R."/>
            <person name="Pangilinan J."/>
            <person name="Park H.-J."/>
            <person name="Ramirez L."/>
            <person name="Alfaro M."/>
            <person name="Sun H."/>
            <person name="Tritt A."/>
            <person name="Yoshinaga Y."/>
            <person name="Zwiers L.-H."/>
            <person name="Turgeon B."/>
            <person name="Goodwin S."/>
            <person name="Spatafora J."/>
            <person name="Crous P."/>
            <person name="Grigoriev I."/>
        </authorList>
    </citation>
    <scope>NUCLEOTIDE SEQUENCE</scope>
    <source>
        <strain evidence="1">CBS 119687</strain>
    </source>
</reference>
<evidence type="ECO:0000313" key="2">
    <source>
        <dbReference type="Proteomes" id="UP000799771"/>
    </source>
</evidence>
<proteinExistence type="predicted"/>
<evidence type="ECO:0000313" key="1">
    <source>
        <dbReference type="EMBL" id="KAF2129213.1"/>
    </source>
</evidence>
<name>A0A6A6AD69_9PLEO</name>
<protein>
    <submittedName>
        <fullName evidence="1">Uncharacterized protein</fullName>
    </submittedName>
</protein>
<dbReference type="Proteomes" id="UP000799771">
    <property type="component" value="Unassembled WGS sequence"/>
</dbReference>